<keyword evidence="4" id="KW-1185">Reference proteome</keyword>
<dbReference type="RefSeq" id="WP_047212810.1">
    <property type="nucleotide sequence ID" value="NZ_CP011568.3"/>
</dbReference>
<evidence type="ECO:0000313" key="3">
    <source>
        <dbReference type="EMBL" id="AKJ67274.1"/>
    </source>
</evidence>
<dbReference type="AlphaFoldDB" id="A0A0G3EMP0"/>
<evidence type="ECO:0000256" key="1">
    <source>
        <dbReference type="ARBA" id="ARBA00006484"/>
    </source>
</evidence>
<dbReference type="PRINTS" id="PR00081">
    <property type="entry name" value="GDHRDH"/>
</dbReference>
<comment type="similarity">
    <text evidence="1">Belongs to the short-chain dehydrogenases/reductases (SDR) family.</text>
</comment>
<dbReference type="Gene3D" id="3.40.50.720">
    <property type="entry name" value="NAD(P)-binding Rossmann-like Domain"/>
    <property type="match status" value="1"/>
</dbReference>
<dbReference type="InterPro" id="IPR036291">
    <property type="entry name" value="NAD(P)-bd_dom_sf"/>
</dbReference>
<dbReference type="GO" id="GO:0016491">
    <property type="term" value="F:oxidoreductase activity"/>
    <property type="evidence" value="ECO:0007669"/>
    <property type="project" value="UniProtKB-KW"/>
</dbReference>
<keyword evidence="2" id="KW-0560">Oxidoreductase</keyword>
<name>A0A0G3EMP0_9BURK</name>
<evidence type="ECO:0000256" key="2">
    <source>
        <dbReference type="ARBA" id="ARBA00023002"/>
    </source>
</evidence>
<sequence>MKWTSLNPRWTNWQGKRVWVVGASSGIGAALARNLLRRGASVALSARRIDALQAVAADLPTAWIVPLDVTDPAAWDASHRTLRQEWEAIDLIVFCAAEYRPLRPWDIRADQVRKTVEVNLNSVYYGLEVVLPGLLSQQSGGIAVIASIAGYLGLPNATVYGPTKAALINLAELLYTELHAKGLGVYLINPGFVKTRLTAANSFPMPALQTPEAAAEAIVDGLARGRFEIDFPKRFTRLLKFASLLPYRLRLAALQRVTGIS</sequence>
<dbReference type="GO" id="GO:0016020">
    <property type="term" value="C:membrane"/>
    <property type="evidence" value="ECO:0007669"/>
    <property type="project" value="TreeGrafter"/>
</dbReference>
<dbReference type="PATRIC" id="fig|445709.3.peg.554"/>
<proteinExistence type="inferred from homology"/>
<gene>
    <name evidence="3" type="ORF">ABW99_02545</name>
</gene>
<evidence type="ECO:0000313" key="4">
    <source>
        <dbReference type="Proteomes" id="UP000036700"/>
    </source>
</evidence>
<dbReference type="PANTHER" id="PTHR44196:SF1">
    <property type="entry name" value="DEHYDROGENASE_REDUCTASE SDR FAMILY MEMBER 7B"/>
    <property type="match status" value="1"/>
</dbReference>
<protein>
    <submittedName>
        <fullName evidence="3">Short-chain dehydrogenase</fullName>
    </submittedName>
</protein>
<dbReference type="SUPFAM" id="SSF51735">
    <property type="entry name" value="NAD(P)-binding Rossmann-fold domains"/>
    <property type="match status" value="1"/>
</dbReference>
<organism evidence="3 4">
    <name type="scientific">Pandoraea thiooxydans</name>
    <dbReference type="NCBI Taxonomy" id="445709"/>
    <lineage>
        <taxon>Bacteria</taxon>
        <taxon>Pseudomonadati</taxon>
        <taxon>Pseudomonadota</taxon>
        <taxon>Betaproteobacteria</taxon>
        <taxon>Burkholderiales</taxon>
        <taxon>Burkholderiaceae</taxon>
        <taxon>Pandoraea</taxon>
    </lineage>
</organism>
<dbReference type="InterPro" id="IPR002347">
    <property type="entry name" value="SDR_fam"/>
</dbReference>
<dbReference type="EMBL" id="CP011568">
    <property type="protein sequence ID" value="AKJ67274.1"/>
    <property type="molecule type" value="Genomic_DNA"/>
</dbReference>
<dbReference type="KEGG" id="ptx:ABW99_02545"/>
<accession>A0A0G3EMP0</accession>
<dbReference type="Pfam" id="PF00106">
    <property type="entry name" value="adh_short"/>
    <property type="match status" value="1"/>
</dbReference>
<dbReference type="STRING" id="445709.ABW99_02545"/>
<dbReference type="Proteomes" id="UP000036700">
    <property type="component" value="Chromosome"/>
</dbReference>
<dbReference type="OrthoDB" id="9797538at2"/>
<dbReference type="PANTHER" id="PTHR44196">
    <property type="entry name" value="DEHYDROGENASE/REDUCTASE SDR FAMILY MEMBER 7B"/>
    <property type="match status" value="1"/>
</dbReference>
<reference evidence="4" key="1">
    <citation type="submission" date="2015-06" db="EMBL/GenBank/DDBJ databases">
        <authorList>
            <person name="Lim Y.L."/>
            <person name="Ee R."/>
            <person name="Yong D."/>
            <person name="How K.Y."/>
            <person name="Yin W.F."/>
            <person name="Chan K.G."/>
        </authorList>
    </citation>
    <scope>NUCLEOTIDE SEQUENCE [LARGE SCALE GENOMIC DNA]</scope>
    <source>
        <strain evidence="4">DSM 25325</strain>
    </source>
</reference>